<evidence type="ECO:0000313" key="3">
    <source>
        <dbReference type="Proteomes" id="UP000555546"/>
    </source>
</evidence>
<protein>
    <submittedName>
        <fullName evidence="2">Uncharacterized protein</fullName>
    </submittedName>
</protein>
<reference evidence="2 3" key="1">
    <citation type="submission" date="2020-08" db="EMBL/GenBank/DDBJ databases">
        <title>Genomic Encyclopedia of Type Strains, Phase IV (KMG-IV): sequencing the most valuable type-strain genomes for metagenomic binning, comparative biology and taxonomic classification.</title>
        <authorList>
            <person name="Goeker M."/>
        </authorList>
    </citation>
    <scope>NUCLEOTIDE SEQUENCE [LARGE SCALE GENOMIC DNA]</scope>
    <source>
        <strain evidence="2 3">DSM 26944</strain>
    </source>
</reference>
<feature type="transmembrane region" description="Helical" evidence="1">
    <location>
        <begin position="12"/>
        <end position="35"/>
    </location>
</feature>
<name>A0A7W9AVL9_9HYPH</name>
<accession>A0A7W9AVL9</accession>
<keyword evidence="3" id="KW-1185">Reference proteome</keyword>
<keyword evidence="1" id="KW-0472">Membrane</keyword>
<gene>
    <name evidence="2" type="ORF">FHS76_000938</name>
</gene>
<keyword evidence="1" id="KW-0812">Transmembrane</keyword>
<comment type="caution">
    <text evidence="2">The sequence shown here is derived from an EMBL/GenBank/DDBJ whole genome shotgun (WGS) entry which is preliminary data.</text>
</comment>
<dbReference type="Proteomes" id="UP000555546">
    <property type="component" value="Unassembled WGS sequence"/>
</dbReference>
<organism evidence="2 3">
    <name type="scientific">Brucella daejeonensis</name>
    <dbReference type="NCBI Taxonomy" id="659015"/>
    <lineage>
        <taxon>Bacteria</taxon>
        <taxon>Pseudomonadati</taxon>
        <taxon>Pseudomonadota</taxon>
        <taxon>Alphaproteobacteria</taxon>
        <taxon>Hyphomicrobiales</taxon>
        <taxon>Brucellaceae</taxon>
        <taxon>Brucella/Ochrobactrum group</taxon>
        <taxon>Brucella</taxon>
    </lineage>
</organism>
<proteinExistence type="predicted"/>
<keyword evidence="1" id="KW-1133">Transmembrane helix</keyword>
<sequence length="40" mass="4441">MNCKRISRLLGSLILTAIMFGALFGGPIALLIIIWERIPQ</sequence>
<evidence type="ECO:0000256" key="1">
    <source>
        <dbReference type="SAM" id="Phobius"/>
    </source>
</evidence>
<dbReference type="EMBL" id="JACIJG010000003">
    <property type="protein sequence ID" value="MBB5701089.1"/>
    <property type="molecule type" value="Genomic_DNA"/>
</dbReference>
<dbReference type="AlphaFoldDB" id="A0A7W9AVL9"/>
<dbReference type="RefSeq" id="WP_268902620.1">
    <property type="nucleotide sequence ID" value="NZ_JACIJG010000003.1"/>
</dbReference>
<evidence type="ECO:0000313" key="2">
    <source>
        <dbReference type="EMBL" id="MBB5701089.1"/>
    </source>
</evidence>